<dbReference type="PANTHER" id="PTHR43072:SF23">
    <property type="entry name" value="UPF0039 PROTEIN C11D3.02C"/>
    <property type="match status" value="1"/>
</dbReference>
<protein>
    <recommendedName>
        <fullName evidence="5 9">L-2,4-diaminobutyric acid acetyltransferase</fullName>
        <shortName evidence="9">DABA acetyltransferase</shortName>
        <ecNumber evidence="4 9">2.3.1.178</ecNumber>
    </recommendedName>
</protein>
<dbReference type="NCBIfam" id="TIGR02406">
    <property type="entry name" value="ectoine_EctA"/>
    <property type="match status" value="1"/>
</dbReference>
<gene>
    <name evidence="9 11" type="primary">ectA</name>
    <name evidence="11" type="ORF">M5W83_09000</name>
</gene>
<comment type="similarity">
    <text evidence="3 9">Belongs to the acetyltransferase family. EctA subfamily.</text>
</comment>
<evidence type="ECO:0000256" key="3">
    <source>
        <dbReference type="ARBA" id="ARBA00010712"/>
    </source>
</evidence>
<evidence type="ECO:0000256" key="1">
    <source>
        <dbReference type="ARBA" id="ARBA00003741"/>
    </source>
</evidence>
<comment type="function">
    <text evidence="1 9">Catalyzes the acetylation of L-2,4-diaminobutyrate (DABA) to gamma-N-acetyl-alpha,gamma-diaminobutyric acid (ADABA) with acetyl coenzyme A.</text>
</comment>
<evidence type="ECO:0000313" key="12">
    <source>
        <dbReference type="Proteomes" id="UP001209276"/>
    </source>
</evidence>
<dbReference type="RefSeq" id="WP_244194346.1">
    <property type="nucleotide sequence ID" value="NZ_CABMNB010000047.1"/>
</dbReference>
<proteinExistence type="inferred from homology"/>
<dbReference type="Gene3D" id="3.40.630.30">
    <property type="match status" value="1"/>
</dbReference>
<dbReference type="InterPro" id="IPR016181">
    <property type="entry name" value="Acyl_CoA_acyltransferase"/>
</dbReference>
<dbReference type="InterPro" id="IPR012772">
    <property type="entry name" value="Ectoine_EctA"/>
</dbReference>
<evidence type="ECO:0000256" key="6">
    <source>
        <dbReference type="ARBA" id="ARBA00022679"/>
    </source>
</evidence>
<dbReference type="PANTHER" id="PTHR43072">
    <property type="entry name" value="N-ACETYLTRANSFERASE"/>
    <property type="match status" value="1"/>
</dbReference>
<name>A0ABT4FSZ8_PANTH</name>
<dbReference type="GeneID" id="76996879"/>
<evidence type="ECO:0000256" key="8">
    <source>
        <dbReference type="ARBA" id="ARBA00048924"/>
    </source>
</evidence>
<comment type="caution">
    <text evidence="11">The sequence shown here is derived from an EMBL/GenBank/DDBJ whole genome shotgun (WGS) entry which is preliminary data.</text>
</comment>
<evidence type="ECO:0000256" key="7">
    <source>
        <dbReference type="ARBA" id="ARBA00023315"/>
    </source>
</evidence>
<dbReference type="PROSITE" id="PS51186">
    <property type="entry name" value="GNAT"/>
    <property type="match status" value="1"/>
</dbReference>
<feature type="domain" description="N-acetyltransferase" evidence="10">
    <location>
        <begin position="13"/>
        <end position="165"/>
    </location>
</feature>
<comment type="pathway">
    <text evidence="2 9">Amine and polyamine biosynthesis; ectoine biosynthesis; L-ectoine from L-aspartate 4-semialdehyde: step 2/3.</text>
</comment>
<comment type="catalytic activity">
    <reaction evidence="8 9">
        <text>L-2,4-diaminobutanoate + acetyl-CoA = (2S)-4-acetamido-2-aminobutanoate + CoA + H(+)</text>
        <dbReference type="Rhea" id="RHEA:16901"/>
        <dbReference type="ChEBI" id="CHEBI:15378"/>
        <dbReference type="ChEBI" id="CHEBI:57287"/>
        <dbReference type="ChEBI" id="CHEBI:57288"/>
        <dbReference type="ChEBI" id="CHEBI:58761"/>
        <dbReference type="ChEBI" id="CHEBI:58929"/>
        <dbReference type="EC" id="2.3.1.178"/>
    </reaction>
</comment>
<keyword evidence="12" id="KW-1185">Reference proteome</keyword>
<evidence type="ECO:0000256" key="5">
    <source>
        <dbReference type="ARBA" id="ARBA00017935"/>
    </source>
</evidence>
<accession>A0ABT4FSZ8</accession>
<organism evidence="11 12">
    <name type="scientific">Paenibacillus thiaminolyticus</name>
    <name type="common">Bacillus thiaminolyticus</name>
    <dbReference type="NCBI Taxonomy" id="49283"/>
    <lineage>
        <taxon>Bacteria</taxon>
        <taxon>Bacillati</taxon>
        <taxon>Bacillota</taxon>
        <taxon>Bacilli</taxon>
        <taxon>Bacillales</taxon>
        <taxon>Paenibacillaceae</taxon>
        <taxon>Paenibacillus</taxon>
    </lineage>
</organism>
<dbReference type="EMBL" id="JAMDMM010000019">
    <property type="protein sequence ID" value="MCY9607285.1"/>
    <property type="molecule type" value="Genomic_DNA"/>
</dbReference>
<reference evidence="11 12" key="1">
    <citation type="submission" date="2022-05" db="EMBL/GenBank/DDBJ databases">
        <title>Genome Sequencing of Bee-Associated Microbes.</title>
        <authorList>
            <person name="Dunlap C."/>
        </authorList>
    </citation>
    <scope>NUCLEOTIDE SEQUENCE [LARGE SCALE GENOMIC DNA]</scope>
    <source>
        <strain evidence="11 12">NRRL B-14613</strain>
    </source>
</reference>
<dbReference type="SUPFAM" id="SSF55729">
    <property type="entry name" value="Acyl-CoA N-acyltransferases (Nat)"/>
    <property type="match status" value="1"/>
</dbReference>
<keyword evidence="7 9" id="KW-0012">Acyltransferase</keyword>
<evidence type="ECO:0000313" key="11">
    <source>
        <dbReference type="EMBL" id="MCY9607285.1"/>
    </source>
</evidence>
<dbReference type="CDD" id="cd04301">
    <property type="entry name" value="NAT_SF"/>
    <property type="match status" value="1"/>
</dbReference>
<evidence type="ECO:0000256" key="2">
    <source>
        <dbReference type="ARBA" id="ARBA00004978"/>
    </source>
</evidence>
<dbReference type="GO" id="GO:0033816">
    <property type="term" value="F:diaminobutyrate acetyltransferase activity"/>
    <property type="evidence" value="ECO:0007669"/>
    <property type="project" value="UniProtKB-EC"/>
</dbReference>
<dbReference type="EC" id="2.3.1.178" evidence="4 9"/>
<evidence type="ECO:0000256" key="4">
    <source>
        <dbReference type="ARBA" id="ARBA00012355"/>
    </source>
</evidence>
<keyword evidence="6 9" id="KW-0808">Transferase</keyword>
<evidence type="ECO:0000259" key="10">
    <source>
        <dbReference type="PROSITE" id="PS51186"/>
    </source>
</evidence>
<evidence type="ECO:0000256" key="9">
    <source>
        <dbReference type="RuleBase" id="RU365045"/>
    </source>
</evidence>
<dbReference type="InterPro" id="IPR000182">
    <property type="entry name" value="GNAT_dom"/>
</dbReference>
<dbReference type="Proteomes" id="UP001209276">
    <property type="component" value="Unassembled WGS sequence"/>
</dbReference>
<dbReference type="Pfam" id="PF00583">
    <property type="entry name" value="Acetyltransf_1"/>
    <property type="match status" value="1"/>
</dbReference>
<sequence>MSMDVNVTQSLPCTIRNARNGDGTDIWKLVTESGTLDVNSAYCYIMLCEYFADTCIVAEHNRNIIGFVSALRPPEMPDTVFVWQIAVRAGYRGRGIAEALLRTLYEAACRDRVRYMETTIAPSNKASQRLFAKMAKTWKSALVTKEGFSSQLFPEGAHETEKLIRIGPLRHNIHDRMETVT</sequence>